<comment type="caution">
    <text evidence="7">The sequence shown here is derived from an EMBL/GenBank/DDBJ whole genome shotgun (WGS) entry which is preliminary data.</text>
</comment>
<dbReference type="PANTHER" id="PTHR43795">
    <property type="entry name" value="BIFUNCTIONAL ASPARTATE AMINOTRANSFERASE AND GLUTAMATE/ASPARTATE-PREPHENATE AMINOTRANSFERASE-RELATED"/>
    <property type="match status" value="1"/>
</dbReference>
<keyword evidence="3" id="KW-0663">Pyridoxal phosphate</keyword>
<dbReference type="InterPro" id="IPR006948">
    <property type="entry name" value="Alliinase_C"/>
</dbReference>
<dbReference type="InterPro" id="IPR015422">
    <property type="entry name" value="PyrdxlP-dep_Trfase_small"/>
</dbReference>
<comment type="similarity">
    <text evidence="2">Belongs to the alliinase family.</text>
</comment>
<keyword evidence="4" id="KW-1133">Transmembrane helix</keyword>
<dbReference type="GO" id="GO:0006520">
    <property type="term" value="P:amino acid metabolic process"/>
    <property type="evidence" value="ECO:0007669"/>
    <property type="project" value="TreeGrafter"/>
</dbReference>
<feature type="transmembrane region" description="Helical" evidence="4">
    <location>
        <begin position="46"/>
        <end position="70"/>
    </location>
</feature>
<name>A0A8T0I1S3_CERPU</name>
<evidence type="ECO:0000256" key="1">
    <source>
        <dbReference type="ARBA" id="ARBA00001933"/>
    </source>
</evidence>
<organism evidence="7 8">
    <name type="scientific">Ceratodon purpureus</name>
    <name type="common">Fire moss</name>
    <name type="synonym">Dicranum purpureum</name>
    <dbReference type="NCBI Taxonomy" id="3225"/>
    <lineage>
        <taxon>Eukaryota</taxon>
        <taxon>Viridiplantae</taxon>
        <taxon>Streptophyta</taxon>
        <taxon>Embryophyta</taxon>
        <taxon>Bryophyta</taxon>
        <taxon>Bryophytina</taxon>
        <taxon>Bryopsida</taxon>
        <taxon>Dicranidae</taxon>
        <taxon>Pseudoditrichales</taxon>
        <taxon>Ditrichaceae</taxon>
        <taxon>Ceratodon</taxon>
    </lineage>
</organism>
<dbReference type="GO" id="GO:0016846">
    <property type="term" value="F:carbon-sulfur lyase activity"/>
    <property type="evidence" value="ECO:0007669"/>
    <property type="project" value="InterPro"/>
</dbReference>
<evidence type="ECO:0000313" key="8">
    <source>
        <dbReference type="Proteomes" id="UP000822688"/>
    </source>
</evidence>
<dbReference type="InterPro" id="IPR015421">
    <property type="entry name" value="PyrdxlP-dep_Trfase_major"/>
</dbReference>
<dbReference type="InterPro" id="IPR006947">
    <property type="entry name" value="EGF_alliinase"/>
</dbReference>
<feature type="domain" description="Alliinase EGF-like" evidence="5">
    <location>
        <begin position="83"/>
        <end position="136"/>
    </location>
</feature>
<dbReference type="SUPFAM" id="SSF53383">
    <property type="entry name" value="PLP-dependent transferases"/>
    <property type="match status" value="1"/>
</dbReference>
<dbReference type="InterPro" id="IPR050478">
    <property type="entry name" value="Ethylene_sulfur-biosynth"/>
</dbReference>
<keyword evidence="4" id="KW-0812">Transmembrane</keyword>
<dbReference type="EMBL" id="CM026425">
    <property type="protein sequence ID" value="KAG0576899.1"/>
    <property type="molecule type" value="Genomic_DNA"/>
</dbReference>
<dbReference type="AlphaFoldDB" id="A0A8T0I1S3"/>
<evidence type="ECO:0000256" key="3">
    <source>
        <dbReference type="ARBA" id="ARBA00022898"/>
    </source>
</evidence>
<dbReference type="InterPro" id="IPR037029">
    <property type="entry name" value="Alliinase_N_sf"/>
</dbReference>
<evidence type="ECO:0000259" key="6">
    <source>
        <dbReference type="Pfam" id="PF04864"/>
    </source>
</evidence>
<dbReference type="Gene3D" id="3.40.640.10">
    <property type="entry name" value="Type I PLP-dependent aspartate aminotransferase-like (Major domain)"/>
    <property type="match status" value="1"/>
</dbReference>
<protein>
    <submittedName>
        <fullName evidence="7">Uncharacterized protein</fullName>
    </submittedName>
</protein>
<reference evidence="7" key="1">
    <citation type="submission" date="2020-06" db="EMBL/GenBank/DDBJ databases">
        <title>WGS assembly of Ceratodon purpureus strain R40.</title>
        <authorList>
            <person name="Carey S.B."/>
            <person name="Jenkins J."/>
            <person name="Shu S."/>
            <person name="Lovell J.T."/>
            <person name="Sreedasyam A."/>
            <person name="Maumus F."/>
            <person name="Tiley G.P."/>
            <person name="Fernandez-Pozo N."/>
            <person name="Barry K."/>
            <person name="Chen C."/>
            <person name="Wang M."/>
            <person name="Lipzen A."/>
            <person name="Daum C."/>
            <person name="Saski C.A."/>
            <person name="Payton A.C."/>
            <person name="Mcbreen J.C."/>
            <person name="Conrad R.E."/>
            <person name="Kollar L.M."/>
            <person name="Olsson S."/>
            <person name="Huttunen S."/>
            <person name="Landis J.B."/>
            <person name="Wickett N.J."/>
            <person name="Johnson M.G."/>
            <person name="Rensing S.A."/>
            <person name="Grimwood J."/>
            <person name="Schmutz J."/>
            <person name="Mcdaniel S.F."/>
        </authorList>
    </citation>
    <scope>NUCLEOTIDE SEQUENCE</scope>
    <source>
        <strain evidence="7">R40</strain>
    </source>
</reference>
<keyword evidence="8" id="KW-1185">Reference proteome</keyword>
<proteinExistence type="inferred from homology"/>
<feature type="domain" description="Alliinase C-terminal" evidence="6">
    <location>
        <begin position="138"/>
        <end position="499"/>
    </location>
</feature>
<dbReference type="Gene3D" id="2.10.25.30">
    <property type="entry name" value="EGF-like, alliinase"/>
    <property type="match status" value="1"/>
</dbReference>
<dbReference type="PANTHER" id="PTHR43795:SF110">
    <property type="entry name" value="ALLIINASE C-TERMINAL DOMAIN-CONTAINING PROTEIN"/>
    <property type="match status" value="1"/>
</dbReference>
<evidence type="ECO:0000313" key="7">
    <source>
        <dbReference type="EMBL" id="KAG0576899.1"/>
    </source>
</evidence>
<dbReference type="Pfam" id="PF04863">
    <property type="entry name" value="EGF_alliinase"/>
    <property type="match status" value="1"/>
</dbReference>
<evidence type="ECO:0000259" key="5">
    <source>
        <dbReference type="Pfam" id="PF04863"/>
    </source>
</evidence>
<dbReference type="Pfam" id="PF04864">
    <property type="entry name" value="Alliinase_C"/>
    <property type="match status" value="1"/>
</dbReference>
<keyword evidence="4" id="KW-0472">Membrane</keyword>
<sequence length="502" mass="55342">MYRPVVISSDDMADEEASVRLLPGLPSYESRDKKAPEGGWSMRNTAFLASLVLNLMFIAMLVAVFGLSWMTPNSHTPAAPQWNDALQAAELAASKWCSGNGNVFVDTLGFNADGSGDCECNDCFTGPDCSISVPDCIADADAGDPLLFEAYWRENADLGTTVIPGWYRMSYRPQDGATTLYTDGFMAAIKDLHALVGNAVTEGRYIVAGTGSMQLINAVVHSLALQDEGRVTPVVAKAPFYNAYSLQTEYLESPLYKFAGEPDRLTGNPNGKGGQIELIASPNNPSFQMQEVTQNVTGPVVYDHAYYWPHLTPITKTMDSDIMLFTLSKITGHAGSRVGWVIMKDFDLFQKVTWYTMINTIGVSHDAQARATQLMRTVIRSYSKGDPGKKGIFHYGQKELQSRWARLQDIFKNSSRFSLQELKPGYCNFFKKVSDPSPGYAWIHCNHEEDVDCQAVMLSGGITGRPGSEFGSSDRYVRLALLKRQSSFENLVAHLEKLVAQT</sequence>
<accession>A0A8T0I1S3</accession>
<dbReference type="InterPro" id="IPR015424">
    <property type="entry name" value="PyrdxlP-dep_Trfase"/>
</dbReference>
<evidence type="ECO:0000256" key="2">
    <source>
        <dbReference type="ARBA" id="ARBA00006312"/>
    </source>
</evidence>
<evidence type="ECO:0000256" key="4">
    <source>
        <dbReference type="SAM" id="Phobius"/>
    </source>
</evidence>
<dbReference type="GO" id="GO:0008483">
    <property type="term" value="F:transaminase activity"/>
    <property type="evidence" value="ECO:0007669"/>
    <property type="project" value="TreeGrafter"/>
</dbReference>
<dbReference type="Proteomes" id="UP000822688">
    <property type="component" value="Chromosome 5"/>
</dbReference>
<comment type="cofactor">
    <cofactor evidence="1">
        <name>pyridoxal 5'-phosphate</name>
        <dbReference type="ChEBI" id="CHEBI:597326"/>
    </cofactor>
</comment>
<dbReference type="Gene3D" id="3.90.1150.10">
    <property type="entry name" value="Aspartate Aminotransferase, domain 1"/>
    <property type="match status" value="1"/>
</dbReference>
<gene>
    <name evidence="7" type="ORF">KC19_5G116200</name>
</gene>